<organism evidence="1 2">
    <name type="scientific">Vibrio cholerae</name>
    <dbReference type="NCBI Taxonomy" id="666"/>
    <lineage>
        <taxon>Bacteria</taxon>
        <taxon>Pseudomonadati</taxon>
        <taxon>Pseudomonadota</taxon>
        <taxon>Gammaproteobacteria</taxon>
        <taxon>Vibrionales</taxon>
        <taxon>Vibrionaceae</taxon>
        <taxon>Vibrio</taxon>
    </lineage>
</organism>
<dbReference type="Proteomes" id="UP000046067">
    <property type="component" value="Unassembled WGS sequence"/>
</dbReference>
<proteinExistence type="predicted"/>
<sequence length="138" mass="15679">MLEVSNDLFYGFFHAIKIFESFITSNHSVGKNTAKARVFGCINHLGFADSQQQALRGIGISTFVFFTQSQKVLNGQLFILGGFIACLKVFKNTHSCFPFENVMTTYNRCIQIPNNLSLVCNLLFCLKIMVLFQNRDFE</sequence>
<evidence type="ECO:0000313" key="1">
    <source>
        <dbReference type="EMBL" id="CSB58675.1"/>
    </source>
</evidence>
<name>A0A655UXX8_VIBCL</name>
<reference evidence="1 2" key="1">
    <citation type="submission" date="2015-07" db="EMBL/GenBank/DDBJ databases">
        <authorList>
            <consortium name="Pathogen Informatics"/>
        </authorList>
    </citation>
    <scope>NUCLEOTIDE SEQUENCE [LARGE SCALE GENOMIC DNA]</scope>
    <source>
        <strain evidence="1 2">A325</strain>
    </source>
</reference>
<dbReference type="AlphaFoldDB" id="A0A655UXX8"/>
<protein>
    <submittedName>
        <fullName evidence="1">Uncharacterized protein</fullName>
    </submittedName>
</protein>
<accession>A0A655UXX8</accession>
<evidence type="ECO:0000313" key="2">
    <source>
        <dbReference type="Proteomes" id="UP000046067"/>
    </source>
</evidence>
<dbReference type="EMBL" id="CWQJ01000002">
    <property type="protein sequence ID" value="CSB58675.1"/>
    <property type="molecule type" value="Genomic_DNA"/>
</dbReference>
<gene>
    <name evidence="1" type="ORF">ERS013201_00329</name>
</gene>